<keyword evidence="5" id="KW-1185">Reference proteome</keyword>
<dbReference type="PANTHER" id="PTHR45648:SF22">
    <property type="entry name" value="GDSL LIPASE_ACYLHYDROLASE FAMILY PROTEIN (AFU_ORTHOLOGUE AFUA_4G14700)"/>
    <property type="match status" value="1"/>
</dbReference>
<dbReference type="PANTHER" id="PTHR45648">
    <property type="entry name" value="GDSL LIPASE/ACYLHYDROLASE FAMILY PROTEIN (AFU_ORTHOLOGUE AFUA_4G14700)"/>
    <property type="match status" value="1"/>
</dbReference>
<dbReference type="OrthoDB" id="1600564at2759"/>
<dbReference type="InterPro" id="IPR036514">
    <property type="entry name" value="SGNH_hydro_sf"/>
</dbReference>
<dbReference type="Gene3D" id="3.40.50.1110">
    <property type="entry name" value="SGNH hydrolase"/>
    <property type="match status" value="1"/>
</dbReference>
<dbReference type="CDD" id="cd01846">
    <property type="entry name" value="fatty_acyltransferase_like"/>
    <property type="match status" value="1"/>
</dbReference>
<feature type="compositionally biased region" description="Basic and acidic residues" evidence="2">
    <location>
        <begin position="331"/>
        <end position="341"/>
    </location>
</feature>
<keyword evidence="3" id="KW-0732">Signal</keyword>
<dbReference type="STRING" id="5288.A0A5C5FMV3"/>
<accession>A0A5C5FMV3</accession>
<sequence length="386" mass="41856">MLRFTGVAAAASVALFGSLVAPLSAAAAGAALPPFASMDTLFSFGDSYSTVGYKPDQGLTPLPGLGGTTSGGYNWVQFLAKGQNQSYFDFAQSAATVNNSIIHIDRGTLPPSFDMQLAQFEQFFGGSEPEIPWTADKSLFTVFFGINDIGFTVLQGPHNASEIVPRIVASYEASVTQLYERGARHFLLLLMPPTNRTPYIRSFGAETGAKFIATIELFVSTLTAAIADLSARYPDATFTTYDTAPLFNAILDSAEEYGFTVSSKSCYAYWNKHQPDNDQPSCDAPLSEYVWNDDYHPTWRVHALLAEDITKTLTGDAFALGVGTTPSGEILTRRTTDDAPRPAKRRTFERRRPGHASLRAAGAGARAQAVLRERMRRSWAGLPADS</sequence>
<dbReference type="AlphaFoldDB" id="A0A5C5FMV3"/>
<dbReference type="SUPFAM" id="SSF52266">
    <property type="entry name" value="SGNH hydrolase"/>
    <property type="match status" value="1"/>
</dbReference>
<evidence type="ECO:0000313" key="4">
    <source>
        <dbReference type="EMBL" id="TNY17274.1"/>
    </source>
</evidence>
<reference evidence="4 5" key="1">
    <citation type="submission" date="2019-03" db="EMBL/GenBank/DDBJ databases">
        <title>Rhodosporidium diobovatum UCD-FST 08-225 genome sequencing, assembly, and annotation.</title>
        <authorList>
            <person name="Fakankun I.U."/>
            <person name="Fristensky B."/>
            <person name="Levin D.B."/>
        </authorList>
    </citation>
    <scope>NUCLEOTIDE SEQUENCE [LARGE SCALE GENOMIC DNA]</scope>
    <source>
        <strain evidence="4 5">UCD-FST 08-225</strain>
    </source>
</reference>
<feature type="compositionally biased region" description="Basic residues" evidence="2">
    <location>
        <begin position="342"/>
        <end position="354"/>
    </location>
</feature>
<proteinExistence type="predicted"/>
<comment type="caution">
    <text evidence="4">The sequence shown here is derived from an EMBL/GenBank/DDBJ whole genome shotgun (WGS) entry which is preliminary data.</text>
</comment>
<dbReference type="InterPro" id="IPR051058">
    <property type="entry name" value="GDSL_Est/Lipase"/>
</dbReference>
<evidence type="ECO:0000256" key="3">
    <source>
        <dbReference type="SAM" id="SignalP"/>
    </source>
</evidence>
<feature type="signal peptide" evidence="3">
    <location>
        <begin position="1"/>
        <end position="25"/>
    </location>
</feature>
<gene>
    <name evidence="4" type="ORF">DMC30DRAFT_419943</name>
</gene>
<evidence type="ECO:0000256" key="2">
    <source>
        <dbReference type="SAM" id="MobiDB-lite"/>
    </source>
</evidence>
<dbReference type="GO" id="GO:0016788">
    <property type="term" value="F:hydrolase activity, acting on ester bonds"/>
    <property type="evidence" value="ECO:0007669"/>
    <property type="project" value="InterPro"/>
</dbReference>
<name>A0A5C5FMV3_9BASI</name>
<dbReference type="Pfam" id="PF00657">
    <property type="entry name" value="Lipase_GDSL"/>
    <property type="match status" value="1"/>
</dbReference>
<feature type="region of interest" description="Disordered" evidence="2">
    <location>
        <begin position="329"/>
        <end position="367"/>
    </location>
</feature>
<feature type="chain" id="PRO_5023134449" description="GDSL lipase/esterase" evidence="3">
    <location>
        <begin position="26"/>
        <end position="386"/>
    </location>
</feature>
<organism evidence="4 5">
    <name type="scientific">Rhodotorula diobovata</name>
    <dbReference type="NCBI Taxonomy" id="5288"/>
    <lineage>
        <taxon>Eukaryota</taxon>
        <taxon>Fungi</taxon>
        <taxon>Dikarya</taxon>
        <taxon>Basidiomycota</taxon>
        <taxon>Pucciniomycotina</taxon>
        <taxon>Microbotryomycetes</taxon>
        <taxon>Sporidiobolales</taxon>
        <taxon>Sporidiobolaceae</taxon>
        <taxon>Rhodotorula</taxon>
    </lineage>
</organism>
<dbReference type="InterPro" id="IPR001087">
    <property type="entry name" value="GDSL"/>
</dbReference>
<protein>
    <recommendedName>
        <fullName evidence="6">GDSL lipase/esterase</fullName>
    </recommendedName>
</protein>
<keyword evidence="1" id="KW-0378">Hydrolase</keyword>
<evidence type="ECO:0008006" key="6">
    <source>
        <dbReference type="Google" id="ProtNLM"/>
    </source>
</evidence>
<evidence type="ECO:0000256" key="1">
    <source>
        <dbReference type="ARBA" id="ARBA00022801"/>
    </source>
</evidence>
<dbReference type="Proteomes" id="UP000311382">
    <property type="component" value="Unassembled WGS sequence"/>
</dbReference>
<evidence type="ECO:0000313" key="5">
    <source>
        <dbReference type="Proteomes" id="UP000311382"/>
    </source>
</evidence>
<dbReference type="EMBL" id="SOZI01000221">
    <property type="protein sequence ID" value="TNY17274.1"/>
    <property type="molecule type" value="Genomic_DNA"/>
</dbReference>